<gene>
    <name evidence="2" type="ORF">HOLleu_44324</name>
</gene>
<evidence type="ECO:0000313" key="2">
    <source>
        <dbReference type="EMBL" id="KAJ8017954.1"/>
    </source>
</evidence>
<feature type="compositionally biased region" description="Basic and acidic residues" evidence="1">
    <location>
        <begin position="61"/>
        <end position="76"/>
    </location>
</feature>
<reference evidence="2" key="1">
    <citation type="submission" date="2021-10" db="EMBL/GenBank/DDBJ databases">
        <title>Tropical sea cucumber genome reveals ecological adaptation and Cuvierian tubules defense mechanism.</title>
        <authorList>
            <person name="Chen T."/>
        </authorList>
    </citation>
    <scope>NUCLEOTIDE SEQUENCE</scope>
    <source>
        <strain evidence="2">Nanhai2018</strain>
        <tissue evidence="2">Muscle</tissue>
    </source>
</reference>
<evidence type="ECO:0000313" key="3">
    <source>
        <dbReference type="Proteomes" id="UP001152320"/>
    </source>
</evidence>
<dbReference type="EMBL" id="JAIZAY010000797">
    <property type="protein sequence ID" value="KAJ8017954.1"/>
    <property type="molecule type" value="Genomic_DNA"/>
</dbReference>
<name>A0A9Q0YCK2_HOLLE</name>
<accession>A0A9Q0YCK2</accession>
<sequence length="76" mass="8743">MSDWSLNVLYGVSRGQKATFLKIPKIIIWRHQRSQSKISQEFPRSSYGVTRGQKAKYPKCSQDHHLGSPEVKKLIS</sequence>
<dbReference type="AlphaFoldDB" id="A0A9Q0YCK2"/>
<feature type="region of interest" description="Disordered" evidence="1">
    <location>
        <begin position="34"/>
        <end position="76"/>
    </location>
</feature>
<comment type="caution">
    <text evidence="2">The sequence shown here is derived from an EMBL/GenBank/DDBJ whole genome shotgun (WGS) entry which is preliminary data.</text>
</comment>
<protein>
    <submittedName>
        <fullName evidence="2">Uncharacterized protein</fullName>
    </submittedName>
</protein>
<dbReference type="Proteomes" id="UP001152320">
    <property type="component" value="Unassembled WGS sequence"/>
</dbReference>
<evidence type="ECO:0000256" key="1">
    <source>
        <dbReference type="SAM" id="MobiDB-lite"/>
    </source>
</evidence>
<keyword evidence="3" id="KW-1185">Reference proteome</keyword>
<proteinExistence type="predicted"/>
<organism evidence="2 3">
    <name type="scientific">Holothuria leucospilota</name>
    <name type="common">Black long sea cucumber</name>
    <name type="synonym">Mertensiothuria leucospilota</name>
    <dbReference type="NCBI Taxonomy" id="206669"/>
    <lineage>
        <taxon>Eukaryota</taxon>
        <taxon>Metazoa</taxon>
        <taxon>Echinodermata</taxon>
        <taxon>Eleutherozoa</taxon>
        <taxon>Echinozoa</taxon>
        <taxon>Holothuroidea</taxon>
        <taxon>Aspidochirotacea</taxon>
        <taxon>Aspidochirotida</taxon>
        <taxon>Holothuriidae</taxon>
        <taxon>Holothuria</taxon>
    </lineage>
</organism>